<evidence type="ECO:0000313" key="2">
    <source>
        <dbReference type="Proteomes" id="UP000008457"/>
    </source>
</evidence>
<organism evidence="1 2">
    <name type="scientific">Mahella australiensis (strain DSM 15567 / CIP 107919 / 50-1 BON)</name>
    <dbReference type="NCBI Taxonomy" id="697281"/>
    <lineage>
        <taxon>Bacteria</taxon>
        <taxon>Bacillati</taxon>
        <taxon>Bacillota</taxon>
        <taxon>Clostridia</taxon>
        <taxon>Thermoanaerobacterales</taxon>
        <taxon>Thermoanaerobacterales Family IV. Incertae Sedis</taxon>
        <taxon>Mahella</taxon>
    </lineage>
</organism>
<gene>
    <name evidence="1" type="ordered locus">Mahau_0562</name>
</gene>
<keyword evidence="2" id="KW-1185">Reference proteome</keyword>
<dbReference type="KEGG" id="mas:Mahau_0562"/>
<accession>F3ZZF6</accession>
<dbReference type="HOGENOM" id="CLU_2862501_0_0_9"/>
<dbReference type="STRING" id="697281.Mahau_0562"/>
<name>F3ZZF6_MAHA5</name>
<sequence length="64" mass="7531">MARITVWLNNDTMEWYREQATQKGKSISQYISEALEANKEETREILEEHGLIDKNGLFDWEAAE</sequence>
<evidence type="ECO:0000313" key="1">
    <source>
        <dbReference type="EMBL" id="AEE95766.1"/>
    </source>
</evidence>
<dbReference type="RefSeq" id="WP_013780199.1">
    <property type="nucleotide sequence ID" value="NC_015520.1"/>
</dbReference>
<reference evidence="1 2" key="2">
    <citation type="journal article" date="2011" name="Stand. Genomic Sci.">
        <title>Complete genome sequence of Mahella australiensis type strain (50-1 BON).</title>
        <authorList>
            <person name="Sikorski J."/>
            <person name="Teshima H."/>
            <person name="Nolan M."/>
            <person name="Lucas S."/>
            <person name="Hammon N."/>
            <person name="Deshpande S."/>
            <person name="Cheng J.F."/>
            <person name="Pitluck S."/>
            <person name="Liolios K."/>
            <person name="Pagani I."/>
            <person name="Ivanova N."/>
            <person name="Huntemann M."/>
            <person name="Mavromatis K."/>
            <person name="Ovchinikova G."/>
            <person name="Pati A."/>
            <person name="Tapia R."/>
            <person name="Han C."/>
            <person name="Goodwin L."/>
            <person name="Chen A."/>
            <person name="Palaniappan K."/>
            <person name="Land M."/>
            <person name="Hauser L."/>
            <person name="Ngatchou-Djao O.D."/>
            <person name="Rohde M."/>
            <person name="Pukall R."/>
            <person name="Spring S."/>
            <person name="Abt B."/>
            <person name="Goker M."/>
            <person name="Detter J.C."/>
            <person name="Woyke T."/>
            <person name="Bristow J."/>
            <person name="Markowitz V."/>
            <person name="Hugenholtz P."/>
            <person name="Eisen J.A."/>
            <person name="Kyrpides N.C."/>
            <person name="Klenk H.P."/>
            <person name="Lapidus A."/>
        </authorList>
    </citation>
    <scope>NUCLEOTIDE SEQUENCE [LARGE SCALE GENOMIC DNA]</scope>
    <source>
        <strain evidence="2">DSM 15567 / CIP 107919 / 50-1 BON</strain>
    </source>
</reference>
<dbReference type="EMBL" id="CP002360">
    <property type="protein sequence ID" value="AEE95766.1"/>
    <property type="molecule type" value="Genomic_DNA"/>
</dbReference>
<reference evidence="2" key="1">
    <citation type="submission" date="2010-11" db="EMBL/GenBank/DDBJ databases">
        <title>The complete genome of Mahella australiensis DSM 15567.</title>
        <authorList>
            <consortium name="US DOE Joint Genome Institute (JGI-PGF)"/>
            <person name="Lucas S."/>
            <person name="Copeland A."/>
            <person name="Lapidus A."/>
            <person name="Bruce D."/>
            <person name="Goodwin L."/>
            <person name="Pitluck S."/>
            <person name="Kyrpides N."/>
            <person name="Mavromatis K."/>
            <person name="Pagani I."/>
            <person name="Ivanova N."/>
            <person name="Teshima H."/>
            <person name="Brettin T."/>
            <person name="Detter J.C."/>
            <person name="Han C."/>
            <person name="Tapia R."/>
            <person name="Land M."/>
            <person name="Hauser L."/>
            <person name="Markowitz V."/>
            <person name="Cheng J.-F."/>
            <person name="Hugenholtz P."/>
            <person name="Woyke T."/>
            <person name="Wu D."/>
            <person name="Spring S."/>
            <person name="Pukall R."/>
            <person name="Steenblock K."/>
            <person name="Schneider S."/>
            <person name="Klenk H.-P."/>
            <person name="Eisen J.A."/>
        </authorList>
    </citation>
    <scope>NUCLEOTIDE SEQUENCE [LARGE SCALE GENOMIC DNA]</scope>
    <source>
        <strain evidence="2">DSM 15567 / CIP 107919 / 50-1 BON</strain>
    </source>
</reference>
<dbReference type="Proteomes" id="UP000008457">
    <property type="component" value="Chromosome"/>
</dbReference>
<proteinExistence type="predicted"/>
<dbReference type="AlphaFoldDB" id="F3ZZF6"/>
<protein>
    <submittedName>
        <fullName evidence="1">Uncharacterized protein</fullName>
    </submittedName>
</protein>